<feature type="domain" description="Major facilitator superfamily (MFS) profile" evidence="8">
    <location>
        <begin position="1"/>
        <end position="111"/>
    </location>
</feature>
<comment type="similarity">
    <text evidence="2">Belongs to the major facilitator superfamily. Sugar transporter (TC 2.A.1.1) family.</text>
</comment>
<evidence type="ECO:0000256" key="1">
    <source>
        <dbReference type="ARBA" id="ARBA00004141"/>
    </source>
</evidence>
<accession>Q56Z54</accession>
<protein>
    <submittedName>
        <fullName evidence="9">Sugar transporter like protein</fullName>
    </submittedName>
</protein>
<feature type="transmembrane region" description="Helical" evidence="7">
    <location>
        <begin position="56"/>
        <end position="77"/>
    </location>
</feature>
<dbReference type="ExpressionAtlas" id="Q56Z54">
    <property type="expression patterns" value="baseline and differential"/>
</dbReference>
<evidence type="ECO:0000256" key="2">
    <source>
        <dbReference type="ARBA" id="ARBA00010992"/>
    </source>
</evidence>
<dbReference type="PROSITE" id="PS50850">
    <property type="entry name" value="MFS"/>
    <property type="match status" value="1"/>
</dbReference>
<keyword evidence="6 7" id="KW-0472">Membrane</keyword>
<keyword evidence="4 7" id="KW-0812">Transmembrane</keyword>
<evidence type="ECO:0000256" key="3">
    <source>
        <dbReference type="ARBA" id="ARBA00022597"/>
    </source>
</evidence>
<keyword evidence="5 7" id="KW-1133">Transmembrane helix</keyword>
<dbReference type="Pfam" id="PF00083">
    <property type="entry name" value="Sugar_tr"/>
    <property type="match status" value="1"/>
</dbReference>
<keyword evidence="3 9" id="KW-0813">Transport</keyword>
<dbReference type="InterPro" id="IPR050549">
    <property type="entry name" value="MFS_Trehalose_Transporter"/>
</dbReference>
<dbReference type="InterPro" id="IPR036259">
    <property type="entry name" value="MFS_trans_sf"/>
</dbReference>
<reference evidence="9" key="1">
    <citation type="submission" date="2005-03" db="EMBL/GenBank/DDBJ databases">
        <title>Large-scale analysis of RIKEN Arabidopsis full-length (RAFL) cDNAs.</title>
        <authorList>
            <person name="Totoki Y."/>
            <person name="Seki M."/>
            <person name="Ishida J."/>
            <person name="Nakajima M."/>
            <person name="Enju A."/>
            <person name="Kamiya A."/>
            <person name="Narusaka M."/>
            <person name="Shin-i T."/>
            <person name="Nakagawa M."/>
            <person name="Sakamoto N."/>
            <person name="Oishi K."/>
            <person name="Kohara Y."/>
            <person name="Kobayashi M."/>
            <person name="Toyoda A."/>
            <person name="Sakaki Y."/>
            <person name="Sakurai T."/>
            <person name="Iida K."/>
            <person name="Akiyama K."/>
            <person name="Satou M."/>
            <person name="Toyoda T."/>
            <person name="Konagaya A."/>
            <person name="Carninci P."/>
            <person name="Kawai J."/>
            <person name="Hayashizaki Y."/>
            <person name="Shinozaki K."/>
        </authorList>
    </citation>
    <scope>NUCLEOTIDE SEQUENCE</scope>
</reference>
<dbReference type="PANTHER" id="PTHR48021">
    <property type="match status" value="1"/>
</dbReference>
<sequence>MFFFCLFLRQQMNVLPELIPIFVFVNILVYFGCFAFGIGGLPWVIMSEIFPINIKVSAGTIVALTSWTSGWFVSYAFNFMFEWSAQGTFYIFAAVGGMSFIFIWMLVPETKGQSLEELQASLTGTS</sequence>
<dbReference type="GO" id="GO:0022857">
    <property type="term" value="F:transmembrane transporter activity"/>
    <property type="evidence" value="ECO:0007669"/>
    <property type="project" value="InterPro"/>
</dbReference>
<feature type="transmembrane region" description="Helical" evidence="7">
    <location>
        <begin position="89"/>
        <end position="107"/>
    </location>
</feature>
<evidence type="ECO:0000256" key="6">
    <source>
        <dbReference type="ARBA" id="ARBA00023136"/>
    </source>
</evidence>
<dbReference type="EMBL" id="AK221115">
    <property type="protein sequence ID" value="BAD95037.1"/>
    <property type="molecule type" value="mRNA"/>
</dbReference>
<proteinExistence type="evidence at transcript level"/>
<name>Q56Z54_ARATH</name>
<evidence type="ECO:0000256" key="5">
    <source>
        <dbReference type="ARBA" id="ARBA00022989"/>
    </source>
</evidence>
<dbReference type="AlphaFoldDB" id="Q56Z54"/>
<gene>
    <name evidence="9" type="ordered locus">At3g05165</name>
</gene>
<dbReference type="Gene3D" id="1.20.1250.20">
    <property type="entry name" value="MFS general substrate transporter like domains"/>
    <property type="match status" value="1"/>
</dbReference>
<evidence type="ECO:0000256" key="7">
    <source>
        <dbReference type="SAM" id="Phobius"/>
    </source>
</evidence>
<feature type="transmembrane region" description="Helical" evidence="7">
    <location>
        <begin position="20"/>
        <end position="44"/>
    </location>
</feature>
<evidence type="ECO:0000313" key="9">
    <source>
        <dbReference type="EMBL" id="BAD95037.1"/>
    </source>
</evidence>
<dbReference type="InterPro" id="IPR020846">
    <property type="entry name" value="MFS_dom"/>
</dbReference>
<evidence type="ECO:0000256" key="4">
    <source>
        <dbReference type="ARBA" id="ARBA00022692"/>
    </source>
</evidence>
<keyword evidence="3 9" id="KW-0762">Sugar transport</keyword>
<evidence type="ECO:0000259" key="8">
    <source>
        <dbReference type="PROSITE" id="PS50850"/>
    </source>
</evidence>
<dbReference type="PANTHER" id="PTHR48021:SF50">
    <property type="entry name" value="SUGAR TRANSPORTER ERD6-LIKE 10-RELATED"/>
    <property type="match status" value="1"/>
</dbReference>
<organism evidence="9">
    <name type="scientific">Arabidopsis thaliana</name>
    <name type="common">Mouse-ear cress</name>
    <dbReference type="NCBI Taxonomy" id="3702"/>
    <lineage>
        <taxon>Eukaryota</taxon>
        <taxon>Viridiplantae</taxon>
        <taxon>Streptophyta</taxon>
        <taxon>Embryophyta</taxon>
        <taxon>Tracheophyta</taxon>
        <taxon>Spermatophyta</taxon>
        <taxon>Magnoliopsida</taxon>
        <taxon>eudicotyledons</taxon>
        <taxon>Gunneridae</taxon>
        <taxon>Pentapetalae</taxon>
        <taxon>rosids</taxon>
        <taxon>malvids</taxon>
        <taxon>Brassicales</taxon>
        <taxon>Brassicaceae</taxon>
        <taxon>Camelineae</taxon>
        <taxon>Arabidopsis</taxon>
    </lineage>
</organism>
<comment type="subcellular location">
    <subcellularLocation>
        <location evidence="1">Membrane</location>
        <topology evidence="1">Multi-pass membrane protein</topology>
    </subcellularLocation>
</comment>
<dbReference type="SUPFAM" id="SSF103473">
    <property type="entry name" value="MFS general substrate transporter"/>
    <property type="match status" value="1"/>
</dbReference>
<dbReference type="InterPro" id="IPR005828">
    <property type="entry name" value="MFS_sugar_transport-like"/>
</dbReference>
<dbReference type="GO" id="GO:0016020">
    <property type="term" value="C:membrane"/>
    <property type="evidence" value="ECO:0007669"/>
    <property type="project" value="UniProtKB-SubCell"/>
</dbReference>